<name>A0ABN6S028_9BACT</name>
<dbReference type="EMBL" id="AP026708">
    <property type="protein sequence ID" value="BDQ35398.1"/>
    <property type="molecule type" value="Genomic_DNA"/>
</dbReference>
<evidence type="ECO:0000313" key="3">
    <source>
        <dbReference type="Proteomes" id="UP001061361"/>
    </source>
</evidence>
<keyword evidence="1" id="KW-0732">Signal</keyword>
<keyword evidence="3" id="KW-1185">Reference proteome</keyword>
<feature type="signal peptide" evidence="1">
    <location>
        <begin position="1"/>
        <end position="20"/>
    </location>
</feature>
<sequence>MFRILLVLFAACVFSLPVRAGEYPMNEVPMYGGIEKTPALLQADEHLISDIEAKGYTREQGAVLFAKRGWDFFRKGDMSTAIKRFNQAWLLDGDNYQAYWGFALVYLLRDADIENADRMFVKALSLEPDAGNFYMEYGRFTAENKSENPEEAIALFQKGLAIAPRIRDGYVGLILSYDEKKDVESAYYWYRQGKTHGVFSADEVKQFESMFQDTGIQ</sequence>
<dbReference type="RefSeq" id="WP_264982289.1">
    <property type="nucleotide sequence ID" value="NZ_AP026708.1"/>
</dbReference>
<feature type="chain" id="PRO_5046219135" description="Tetratricopeptide repeat protein" evidence="1">
    <location>
        <begin position="21"/>
        <end position="217"/>
    </location>
</feature>
<evidence type="ECO:0008006" key="4">
    <source>
        <dbReference type="Google" id="ProtNLM"/>
    </source>
</evidence>
<protein>
    <recommendedName>
        <fullName evidence="4">Tetratricopeptide repeat protein</fullName>
    </recommendedName>
</protein>
<reference evidence="2" key="1">
    <citation type="submission" date="2022-08" db="EMBL/GenBank/DDBJ databases">
        <title>Genome Sequence of the sulphate-reducing bacterium, Pseudodesulfovibrio portus JCM14722.</title>
        <authorList>
            <person name="Kondo R."/>
            <person name="Kataoka T."/>
        </authorList>
    </citation>
    <scope>NUCLEOTIDE SEQUENCE</scope>
    <source>
        <strain evidence="2">JCM 14722</strain>
    </source>
</reference>
<dbReference type="InterPro" id="IPR011990">
    <property type="entry name" value="TPR-like_helical_dom_sf"/>
</dbReference>
<evidence type="ECO:0000313" key="2">
    <source>
        <dbReference type="EMBL" id="BDQ35398.1"/>
    </source>
</evidence>
<dbReference type="Gene3D" id="1.25.40.10">
    <property type="entry name" value="Tetratricopeptide repeat domain"/>
    <property type="match status" value="1"/>
</dbReference>
<proteinExistence type="predicted"/>
<organism evidence="2 3">
    <name type="scientific">Pseudodesulfovibrio portus</name>
    <dbReference type="NCBI Taxonomy" id="231439"/>
    <lineage>
        <taxon>Bacteria</taxon>
        <taxon>Pseudomonadati</taxon>
        <taxon>Thermodesulfobacteriota</taxon>
        <taxon>Desulfovibrionia</taxon>
        <taxon>Desulfovibrionales</taxon>
        <taxon>Desulfovibrionaceae</taxon>
    </lineage>
</organism>
<dbReference type="Proteomes" id="UP001061361">
    <property type="component" value="Chromosome"/>
</dbReference>
<evidence type="ECO:0000256" key="1">
    <source>
        <dbReference type="SAM" id="SignalP"/>
    </source>
</evidence>
<dbReference type="SUPFAM" id="SSF48452">
    <property type="entry name" value="TPR-like"/>
    <property type="match status" value="1"/>
</dbReference>
<accession>A0ABN6S028</accession>
<gene>
    <name evidence="2" type="ORF">JCM14722_29400</name>
</gene>